<dbReference type="PANTHER" id="PTHR34256:SF1">
    <property type="entry name" value="UPF0561 PROTEIN C2ORF68"/>
    <property type="match status" value="1"/>
</dbReference>
<dbReference type="OrthoDB" id="10033037at2759"/>
<dbReference type="RefSeq" id="XP_016360923.1">
    <property type="nucleotide sequence ID" value="XM_016505437.1"/>
</dbReference>
<dbReference type="PANTHER" id="PTHR34256">
    <property type="entry name" value="UPF0561 PROTEIN C2ORF68"/>
    <property type="match status" value="1"/>
</dbReference>
<dbReference type="Ensembl" id="ENSSANT00000011940.1">
    <property type="protein sequence ID" value="ENSSANP00000011153.1"/>
    <property type="gene ID" value="ENSSANG00000006101.1"/>
</dbReference>
<dbReference type="GeneID" id="107702963"/>
<organism evidence="3 4">
    <name type="scientific">Sinocyclocheilus anshuiensis</name>
    <dbReference type="NCBI Taxonomy" id="1608454"/>
    <lineage>
        <taxon>Eukaryota</taxon>
        <taxon>Metazoa</taxon>
        <taxon>Chordata</taxon>
        <taxon>Craniata</taxon>
        <taxon>Vertebrata</taxon>
        <taxon>Euteleostomi</taxon>
        <taxon>Actinopterygii</taxon>
        <taxon>Neopterygii</taxon>
        <taxon>Teleostei</taxon>
        <taxon>Ostariophysi</taxon>
        <taxon>Cypriniformes</taxon>
        <taxon>Cyprinidae</taxon>
        <taxon>Cyprininae</taxon>
        <taxon>Sinocyclocheilus</taxon>
    </lineage>
</organism>
<feature type="compositionally biased region" description="Basic and acidic residues" evidence="2">
    <location>
        <begin position="35"/>
        <end position="49"/>
    </location>
</feature>
<dbReference type="InterPro" id="IPR018888">
    <property type="entry name" value="UPF0561"/>
</dbReference>
<keyword evidence="4" id="KW-1185">Reference proteome</keyword>
<reference evidence="3" key="1">
    <citation type="submission" date="2025-08" db="UniProtKB">
        <authorList>
            <consortium name="Ensembl"/>
        </authorList>
    </citation>
    <scope>IDENTIFICATION</scope>
</reference>
<feature type="region of interest" description="Disordered" evidence="2">
    <location>
        <begin position="1"/>
        <end position="103"/>
    </location>
</feature>
<dbReference type="Pfam" id="PF10573">
    <property type="entry name" value="UPF0561"/>
    <property type="match status" value="1"/>
</dbReference>
<feature type="compositionally biased region" description="Polar residues" evidence="2">
    <location>
        <begin position="91"/>
        <end position="103"/>
    </location>
</feature>
<protein>
    <submittedName>
        <fullName evidence="3">UPF0561 protein C2orf68 homolog</fullName>
    </submittedName>
</protein>
<evidence type="ECO:0000313" key="3">
    <source>
        <dbReference type="Ensembl" id="ENSSANP00000011153.1"/>
    </source>
</evidence>
<evidence type="ECO:0000256" key="2">
    <source>
        <dbReference type="SAM" id="MobiDB-lite"/>
    </source>
</evidence>
<reference evidence="3" key="2">
    <citation type="submission" date="2025-09" db="UniProtKB">
        <authorList>
            <consortium name="Ensembl"/>
        </authorList>
    </citation>
    <scope>IDENTIFICATION</scope>
</reference>
<gene>
    <name evidence="3" type="primary">LOC107702963</name>
</gene>
<comment type="similarity">
    <text evidence="1">Belongs to the UPF0561 family.</text>
</comment>
<dbReference type="KEGG" id="sanh:107702963"/>
<feature type="compositionally biased region" description="Basic residues" evidence="2">
    <location>
        <begin position="50"/>
        <end position="74"/>
    </location>
</feature>
<name>A0A671KU89_9TELE</name>
<sequence length="164" mass="18930">MEVMPDAEGESVKYKPGGRLDMSHGFLRHIRRNQIARDDYDREVKQAKEKQRRRHTTTPRRPRKPDRQVYHPRLRNGSEPGANAEAEDWNESSSGTEQENTGTELFWLDYQADNGQITSLIVHKEDKPEVIVERVAEKNALDSAMRAALLARVGQEMDKRCDKC</sequence>
<accession>A0A671KU89</accession>
<evidence type="ECO:0000313" key="4">
    <source>
        <dbReference type="Proteomes" id="UP000472260"/>
    </source>
</evidence>
<proteinExistence type="inferred from homology"/>
<dbReference type="AlphaFoldDB" id="A0A671KU89"/>
<dbReference type="Proteomes" id="UP000472260">
    <property type="component" value="Unassembled WGS sequence"/>
</dbReference>
<evidence type="ECO:0000256" key="1">
    <source>
        <dbReference type="ARBA" id="ARBA00006905"/>
    </source>
</evidence>